<reference evidence="4 5" key="1">
    <citation type="submission" date="2013-08" db="EMBL/GenBank/DDBJ databases">
        <title>The genome sequence of Knoellia aerolata.</title>
        <authorList>
            <person name="Zhu W."/>
            <person name="Wang G."/>
        </authorList>
    </citation>
    <scope>NUCLEOTIDE SEQUENCE [LARGE SCALE GENOMIC DNA]</scope>
    <source>
        <strain evidence="4 5">DSM 18566</strain>
    </source>
</reference>
<comment type="caution">
    <text evidence="4">The sequence shown here is derived from an EMBL/GenBank/DDBJ whole genome shotgun (WGS) entry which is preliminary data.</text>
</comment>
<dbReference type="Pfam" id="PF01841">
    <property type="entry name" value="Transglut_core"/>
    <property type="match status" value="1"/>
</dbReference>
<dbReference type="InterPro" id="IPR025403">
    <property type="entry name" value="TgpA-like_C"/>
</dbReference>
<feature type="transmembrane region" description="Helical" evidence="2">
    <location>
        <begin position="133"/>
        <end position="152"/>
    </location>
</feature>
<dbReference type="InterPro" id="IPR021878">
    <property type="entry name" value="TgpA_N"/>
</dbReference>
<dbReference type="InterPro" id="IPR002931">
    <property type="entry name" value="Transglutaminase-like"/>
</dbReference>
<dbReference type="InterPro" id="IPR052901">
    <property type="entry name" value="Bact_TGase-like"/>
</dbReference>
<dbReference type="eggNOG" id="COG1305">
    <property type="taxonomic scope" value="Bacteria"/>
</dbReference>
<dbReference type="PANTHER" id="PTHR42736:SF1">
    <property type="entry name" value="PROTEIN-GLUTAMINE GAMMA-GLUTAMYLTRANSFERASE"/>
    <property type="match status" value="1"/>
</dbReference>
<accession>A0A0A0K1U4</accession>
<dbReference type="EMBL" id="AVPL01000012">
    <property type="protein sequence ID" value="KGN41766.1"/>
    <property type="molecule type" value="Genomic_DNA"/>
</dbReference>
<evidence type="ECO:0000256" key="2">
    <source>
        <dbReference type="SAM" id="Phobius"/>
    </source>
</evidence>
<keyword evidence="2" id="KW-0472">Membrane</keyword>
<dbReference type="Gene3D" id="3.10.620.30">
    <property type="match status" value="1"/>
</dbReference>
<dbReference type="STRING" id="1385519.N801_04365"/>
<feature type="transmembrane region" description="Helical" evidence="2">
    <location>
        <begin position="223"/>
        <end position="248"/>
    </location>
</feature>
<evidence type="ECO:0000313" key="5">
    <source>
        <dbReference type="Proteomes" id="UP000030013"/>
    </source>
</evidence>
<keyword evidence="2" id="KW-1133">Transmembrane helix</keyword>
<dbReference type="InterPro" id="IPR038765">
    <property type="entry name" value="Papain-like_cys_pep_sf"/>
</dbReference>
<protein>
    <recommendedName>
        <fullName evidence="3">Transglutaminase-like domain-containing protein</fullName>
    </recommendedName>
</protein>
<keyword evidence="2" id="KW-0812">Transmembrane</keyword>
<dbReference type="AlphaFoldDB" id="A0A0A0K1U4"/>
<feature type="transmembrane region" description="Helical" evidence="2">
    <location>
        <begin position="21"/>
        <end position="40"/>
    </location>
</feature>
<dbReference type="Proteomes" id="UP000030013">
    <property type="component" value="Unassembled WGS sequence"/>
</dbReference>
<feature type="region of interest" description="Disordered" evidence="1">
    <location>
        <begin position="580"/>
        <end position="607"/>
    </location>
</feature>
<evidence type="ECO:0000259" key="3">
    <source>
        <dbReference type="SMART" id="SM00460"/>
    </source>
</evidence>
<dbReference type="SMART" id="SM00460">
    <property type="entry name" value="TGc"/>
    <property type="match status" value="1"/>
</dbReference>
<feature type="transmembrane region" description="Helical" evidence="2">
    <location>
        <begin position="46"/>
        <end position="64"/>
    </location>
</feature>
<feature type="transmembrane region" description="Helical" evidence="2">
    <location>
        <begin position="159"/>
        <end position="176"/>
    </location>
</feature>
<evidence type="ECO:0000256" key="1">
    <source>
        <dbReference type="SAM" id="MobiDB-lite"/>
    </source>
</evidence>
<dbReference type="Pfam" id="PF13559">
    <property type="entry name" value="DUF4129"/>
    <property type="match status" value="1"/>
</dbReference>
<feature type="transmembrane region" description="Helical" evidence="2">
    <location>
        <begin position="623"/>
        <end position="645"/>
    </location>
</feature>
<sequence>MGDGRRLPQPRGCAMNRARPIESLLAALASFCVALPLLTLFDANTWMRPSVVVIATIALVGVAVRSVTTSAWSPILGQVLAGFLMVSWLHGQGHLYYGFLPGIDTVRSLGILLGEAQQTVLTFSVPVPTDRGIVVAITILIGFTALVVDAVGVTLRAPALAGLGLLTAYLISATNSGDGLSWRYFVLPVACWLALLAMQGIGSVRRWGTAVPRSPDGEGPDPVLGVAGTARLLGVSALALAIVLPMVVPHLPTTFLADGLGRADGSRGGGAVSLNTTVDLRRSLESQSQAPVVTYSTTTSTPDPLRVGILTEYRRGEWSTRFEANRVLTGNTERLLASPDITSTDVTIEVQENRLQAPQIALPSPLKSADLGDATLLRNFVGGYEIDTTLDEYSATYAQLAPVDADFARDGARPQGWQEGVYSDIDGEGVERLTELVDSVVPENSTPLETARLLQAHFRSSQYTYSLQLPTPTDPVSGRAMMSDPLSNFLVSRTGYCVQFATAFIMAARLKGIPARMAIGFLPGTFSTGSYTVRANDAHAWPELWFSDLGWTRFEPTPGGRAGAAPTYSLIPAAAGPSASASATAPTATPTVSASQRPDSDAGAAADAAASSGGPLTWLSDNALAIVVALATVMALLLLPVAAWARRRRLRLEARDDAERVEADWASLISRLGDIGIAPPPGSTPRQAGTRLTHDAILSGEPKEAMGRIVATVERARYAPPRSDIPDVSADARTVWQAALSARQRSDQARAYLFPADGIRQWNDVKDAVARWPRDAWRRLRRD</sequence>
<keyword evidence="5" id="KW-1185">Reference proteome</keyword>
<feature type="domain" description="Transglutaminase-like" evidence="3">
    <location>
        <begin position="489"/>
        <end position="558"/>
    </location>
</feature>
<dbReference type="PANTHER" id="PTHR42736">
    <property type="entry name" value="PROTEIN-GLUTAMINE GAMMA-GLUTAMYLTRANSFERASE"/>
    <property type="match status" value="1"/>
</dbReference>
<proteinExistence type="predicted"/>
<feature type="transmembrane region" description="Helical" evidence="2">
    <location>
        <begin position="182"/>
        <end position="202"/>
    </location>
</feature>
<feature type="transmembrane region" description="Helical" evidence="2">
    <location>
        <begin position="71"/>
        <end position="90"/>
    </location>
</feature>
<gene>
    <name evidence="4" type="ORF">N801_04365</name>
</gene>
<name>A0A0A0K1U4_9MICO</name>
<organism evidence="4 5">
    <name type="scientific">Knoellia aerolata DSM 18566</name>
    <dbReference type="NCBI Taxonomy" id="1385519"/>
    <lineage>
        <taxon>Bacteria</taxon>
        <taxon>Bacillati</taxon>
        <taxon>Actinomycetota</taxon>
        <taxon>Actinomycetes</taxon>
        <taxon>Micrococcales</taxon>
        <taxon>Intrasporangiaceae</taxon>
        <taxon>Knoellia</taxon>
    </lineage>
</organism>
<evidence type="ECO:0000313" key="4">
    <source>
        <dbReference type="EMBL" id="KGN41766.1"/>
    </source>
</evidence>
<dbReference type="Pfam" id="PF11992">
    <property type="entry name" value="TgpA_N"/>
    <property type="match status" value="1"/>
</dbReference>
<dbReference type="SUPFAM" id="SSF54001">
    <property type="entry name" value="Cysteine proteinases"/>
    <property type="match status" value="1"/>
</dbReference>